<organism evidence="1 2">
    <name type="scientific">Pseudazoarcus pumilus</name>
    <dbReference type="NCBI Taxonomy" id="2067960"/>
    <lineage>
        <taxon>Bacteria</taxon>
        <taxon>Pseudomonadati</taxon>
        <taxon>Pseudomonadota</taxon>
        <taxon>Betaproteobacteria</taxon>
        <taxon>Rhodocyclales</taxon>
        <taxon>Zoogloeaceae</taxon>
        <taxon>Pseudazoarcus</taxon>
    </lineage>
</organism>
<evidence type="ECO:0000313" key="2">
    <source>
        <dbReference type="Proteomes" id="UP000242205"/>
    </source>
</evidence>
<keyword evidence="2" id="KW-1185">Reference proteome</keyword>
<dbReference type="KEGG" id="atw:C0099_05740"/>
<dbReference type="Proteomes" id="UP000242205">
    <property type="component" value="Chromosome"/>
</dbReference>
<evidence type="ECO:0000313" key="1">
    <source>
        <dbReference type="EMBL" id="AUN94486.1"/>
    </source>
</evidence>
<accession>A0A2I6S5F5</accession>
<dbReference type="AlphaFoldDB" id="A0A2I6S5F5"/>
<gene>
    <name evidence="1" type="ORF">C0099_05740</name>
</gene>
<name>A0A2I6S5F5_9RHOO</name>
<protein>
    <submittedName>
        <fullName evidence="1">Uncharacterized protein</fullName>
    </submittedName>
</protein>
<dbReference type="EMBL" id="CP025682">
    <property type="protein sequence ID" value="AUN94486.1"/>
    <property type="molecule type" value="Genomic_DNA"/>
</dbReference>
<reference evidence="1 2" key="1">
    <citation type="submission" date="2018-01" db="EMBL/GenBank/DDBJ databases">
        <authorList>
            <person name="Fu G.-Y."/>
        </authorList>
    </citation>
    <scope>NUCLEOTIDE SEQUENCE [LARGE SCALE GENOMIC DNA]</scope>
    <source>
        <strain evidence="1 2">SY39</strain>
    </source>
</reference>
<proteinExistence type="predicted"/>
<sequence>MPLVYAEPVVPFRARFARTRGTRRFPSMSDISVNTDHSERLQAAVSRFERCYARLEQASRIAKTAHAIEVIDAARRLLAIPGGVEVLAERADQFQAAGVFAGSDWAEPESLQAQLIPSTLQFGEERTVAVECLSLLRWLALAENRARHPGVSAEQAVHFLREALAVNLDYVFDRATEASRERRTAAARQVFAFIAERIGYDSMLEQLVEEVWRILRQRPVKVDGAKTMITKLAVVLADPDTDVNSLRGADRLTSALFGPTQATQYDPGLDAYREALAHMDAQTLKQEAGGFARSMADTGLVSAYHAVLMRWLLEQQPDLLPSALGLSTTGTDTFLTYVELIRALIDEAIHPETCQAVYGLSCLLERGILFSPPVAPALWRQLRLPLHASTAEMITRVFGMAVAPSVQLLAGLLNVLGQPFGVGQGHNPTCQSARAISMWAYNDPDYLMQLLAWAARDDSITMHFEGSPLNSAELPAGLVDALHLDLDAVSLVLVPHLDRIYLGMGRLAATRPEDPHKWINPEFHGWWVGRGFAIAVDVASGRLHEYEDFVRTFYASYHPYYNGNQPQIHLQPAGVAVTDSSGRFVGWHAITLIRSALDMRGEMRAYFYNPNNDGGQDWGCGVVVSTEGNGEYFGESSLPFAQLASRLYIFHYDPLEPGSRAGVPDDAVAEVRCMAEESWARDRIEEGVAALQAAAPTSPGPV</sequence>